<dbReference type="InterPro" id="IPR007627">
    <property type="entry name" value="RNA_pol_sigma70_r2"/>
</dbReference>
<dbReference type="Pfam" id="PF04542">
    <property type="entry name" value="Sigma70_r2"/>
    <property type="match status" value="1"/>
</dbReference>
<dbReference type="Gene3D" id="1.10.10.10">
    <property type="entry name" value="Winged helix-like DNA-binding domain superfamily/Winged helix DNA-binding domain"/>
    <property type="match status" value="1"/>
</dbReference>
<dbReference type="PANTHER" id="PTHR43133:SF50">
    <property type="entry name" value="ECF RNA POLYMERASE SIGMA FACTOR SIGM"/>
    <property type="match status" value="1"/>
</dbReference>
<dbReference type="InterPro" id="IPR013324">
    <property type="entry name" value="RNA_pol_sigma_r3/r4-like"/>
</dbReference>
<dbReference type="CDD" id="cd06171">
    <property type="entry name" value="Sigma70_r4"/>
    <property type="match status" value="1"/>
</dbReference>
<keyword evidence="3" id="KW-0731">Sigma factor</keyword>
<feature type="domain" description="RNA polymerase sigma-70 region 2" evidence="7">
    <location>
        <begin position="54"/>
        <end position="118"/>
    </location>
</feature>
<dbReference type="Proteomes" id="UP001344251">
    <property type="component" value="Chromosome"/>
</dbReference>
<evidence type="ECO:0000256" key="1">
    <source>
        <dbReference type="ARBA" id="ARBA00010641"/>
    </source>
</evidence>
<evidence type="ECO:0000256" key="6">
    <source>
        <dbReference type="SAM" id="MobiDB-lite"/>
    </source>
</evidence>
<keyword evidence="5" id="KW-0804">Transcription</keyword>
<dbReference type="PANTHER" id="PTHR43133">
    <property type="entry name" value="RNA POLYMERASE ECF-TYPE SIGMA FACTO"/>
    <property type="match status" value="1"/>
</dbReference>
<feature type="region of interest" description="Disordered" evidence="6">
    <location>
        <begin position="1"/>
        <end position="26"/>
    </location>
</feature>
<dbReference type="NCBIfam" id="TIGR02937">
    <property type="entry name" value="sigma70-ECF"/>
    <property type="match status" value="1"/>
</dbReference>
<proteinExistence type="inferred from homology"/>
<dbReference type="SUPFAM" id="SSF88659">
    <property type="entry name" value="Sigma3 and sigma4 domains of RNA polymerase sigma factors"/>
    <property type="match status" value="1"/>
</dbReference>
<dbReference type="RefSeq" id="WP_326617645.1">
    <property type="nucleotide sequence ID" value="NZ_CP109106.1"/>
</dbReference>
<evidence type="ECO:0000313" key="10">
    <source>
        <dbReference type="Proteomes" id="UP001344251"/>
    </source>
</evidence>
<sequence length="208" mass="23117">MNQSARVDGPAAAAPSCTGARATTDVDVPSHQQTLPQEAFDLRSADRDAAIAHLFATHYHGLLRLAFLLGSDDDTEDVVAEAFYQLHRRWNRLRTPQAALGYLRSTVCNLARMRLRHLRVVRRHAQRHVEGLEPSAESQVIVSDEHRRVVQALRSLPARQHQALVLRYWLDLKESEIAETMCISAGAVKSHVSRGMAKLGKLMEAASG</sequence>
<dbReference type="SUPFAM" id="SSF88946">
    <property type="entry name" value="Sigma2 domain of RNA polymerase sigma factors"/>
    <property type="match status" value="1"/>
</dbReference>
<reference evidence="9 10" key="1">
    <citation type="submission" date="2022-10" db="EMBL/GenBank/DDBJ databases">
        <title>The complete genomes of actinobacterial strains from the NBC collection.</title>
        <authorList>
            <person name="Joergensen T.S."/>
            <person name="Alvarez Arevalo M."/>
            <person name="Sterndorff E.B."/>
            <person name="Faurdal D."/>
            <person name="Vuksanovic O."/>
            <person name="Mourched A.-S."/>
            <person name="Charusanti P."/>
            <person name="Shaw S."/>
            <person name="Blin K."/>
            <person name="Weber T."/>
        </authorList>
    </citation>
    <scope>NUCLEOTIDE SEQUENCE [LARGE SCALE GENOMIC DNA]</scope>
    <source>
        <strain evidence="9 10">NBC 01774</strain>
    </source>
</reference>
<evidence type="ECO:0000256" key="2">
    <source>
        <dbReference type="ARBA" id="ARBA00023015"/>
    </source>
</evidence>
<dbReference type="InterPro" id="IPR039425">
    <property type="entry name" value="RNA_pol_sigma-70-like"/>
</dbReference>
<keyword evidence="10" id="KW-1185">Reference proteome</keyword>
<evidence type="ECO:0000259" key="8">
    <source>
        <dbReference type="Pfam" id="PF08281"/>
    </source>
</evidence>
<evidence type="ECO:0000256" key="5">
    <source>
        <dbReference type="ARBA" id="ARBA00023163"/>
    </source>
</evidence>
<evidence type="ECO:0000256" key="4">
    <source>
        <dbReference type="ARBA" id="ARBA00023125"/>
    </source>
</evidence>
<comment type="similarity">
    <text evidence="1">Belongs to the sigma-70 factor family. ECF subfamily.</text>
</comment>
<dbReference type="InterPro" id="IPR013249">
    <property type="entry name" value="RNA_pol_sigma70_r4_t2"/>
</dbReference>
<dbReference type="EMBL" id="CP109106">
    <property type="protein sequence ID" value="WSB68202.1"/>
    <property type="molecule type" value="Genomic_DNA"/>
</dbReference>
<accession>A0ABZ1FCW4</accession>
<evidence type="ECO:0000256" key="3">
    <source>
        <dbReference type="ARBA" id="ARBA00023082"/>
    </source>
</evidence>
<keyword evidence="2" id="KW-0805">Transcription regulation</keyword>
<name>A0ABZ1FCW4_9ACTN</name>
<dbReference type="InterPro" id="IPR014284">
    <property type="entry name" value="RNA_pol_sigma-70_dom"/>
</dbReference>
<feature type="domain" description="RNA polymerase sigma factor 70 region 4 type 2" evidence="8">
    <location>
        <begin position="147"/>
        <end position="199"/>
    </location>
</feature>
<keyword evidence="4" id="KW-0238">DNA-binding</keyword>
<protein>
    <submittedName>
        <fullName evidence="9">Sigma-70 family RNA polymerase sigma factor</fullName>
    </submittedName>
</protein>
<dbReference type="Gene3D" id="1.10.1740.10">
    <property type="match status" value="1"/>
</dbReference>
<dbReference type="InterPro" id="IPR013325">
    <property type="entry name" value="RNA_pol_sigma_r2"/>
</dbReference>
<gene>
    <name evidence="9" type="ORF">OG863_09665</name>
</gene>
<evidence type="ECO:0000259" key="7">
    <source>
        <dbReference type="Pfam" id="PF04542"/>
    </source>
</evidence>
<dbReference type="Pfam" id="PF08281">
    <property type="entry name" value="Sigma70_r4_2"/>
    <property type="match status" value="1"/>
</dbReference>
<dbReference type="InterPro" id="IPR036388">
    <property type="entry name" value="WH-like_DNA-bd_sf"/>
</dbReference>
<evidence type="ECO:0000313" key="9">
    <source>
        <dbReference type="EMBL" id="WSB68202.1"/>
    </source>
</evidence>
<organism evidence="9 10">
    <name type="scientific">Streptomyces decoyicus</name>
    <dbReference type="NCBI Taxonomy" id="249567"/>
    <lineage>
        <taxon>Bacteria</taxon>
        <taxon>Bacillati</taxon>
        <taxon>Actinomycetota</taxon>
        <taxon>Actinomycetes</taxon>
        <taxon>Kitasatosporales</taxon>
        <taxon>Streptomycetaceae</taxon>
        <taxon>Streptomyces</taxon>
    </lineage>
</organism>